<sequence>MPIPPTFDVAGSLVDDVHAATAQQVLSRAKAARLRPLCLCQSPGVEMYIAAAGHDLIVKRMPGTAG</sequence>
<dbReference type="RefSeq" id="WP_278223566.1">
    <property type="nucleotide sequence ID" value="NZ_JAKZMO010000032.1"/>
</dbReference>
<name>A0ABT6GX95_MYCGU</name>
<accession>A0ABT6GX95</accession>
<dbReference type="Proteomes" id="UP001154266">
    <property type="component" value="Unassembled WGS sequence"/>
</dbReference>
<protein>
    <submittedName>
        <fullName evidence="1">DUF1173 domain-containing protein</fullName>
    </submittedName>
</protein>
<proteinExistence type="predicted"/>
<organism evidence="1 2">
    <name type="scientific">Mycolicibacterium gadium</name>
    <name type="common">Mycobacterium gadium</name>
    <dbReference type="NCBI Taxonomy" id="1794"/>
    <lineage>
        <taxon>Bacteria</taxon>
        <taxon>Bacillati</taxon>
        <taxon>Actinomycetota</taxon>
        <taxon>Actinomycetes</taxon>
        <taxon>Mycobacteriales</taxon>
        <taxon>Mycobacteriaceae</taxon>
        <taxon>Mycolicibacterium</taxon>
    </lineage>
</organism>
<reference evidence="1" key="1">
    <citation type="journal article" date="2023" name="Environ. Microbiol.">
        <title>The 2-methylpropene degradation pathway in Mycobacteriaceae family strains.</title>
        <authorList>
            <person name="Helbich S."/>
            <person name="Barrantes I."/>
            <person name="Dos Anjos Borges L.G."/>
            <person name="Pieper D.H."/>
            <person name="Vainshtein Y."/>
            <person name="Sohn K."/>
            <person name="Engesser K.H."/>
        </authorList>
    </citation>
    <scope>NUCLEOTIDE SEQUENCE</scope>
    <source>
        <strain evidence="1">IBE100</strain>
    </source>
</reference>
<dbReference type="Pfam" id="PF06666">
    <property type="entry name" value="DUF1173"/>
    <property type="match status" value="1"/>
</dbReference>
<dbReference type="EMBL" id="JAKZMO010000032">
    <property type="protein sequence ID" value="MDG5486383.1"/>
    <property type="molecule type" value="Genomic_DNA"/>
</dbReference>
<feature type="non-terminal residue" evidence="1">
    <location>
        <position position="66"/>
    </location>
</feature>
<evidence type="ECO:0000313" key="2">
    <source>
        <dbReference type="Proteomes" id="UP001154266"/>
    </source>
</evidence>
<keyword evidence="2" id="KW-1185">Reference proteome</keyword>
<comment type="caution">
    <text evidence="1">The sequence shown here is derived from an EMBL/GenBank/DDBJ whole genome shotgun (WGS) entry which is preliminary data.</text>
</comment>
<dbReference type="InterPro" id="IPR009553">
    <property type="entry name" value="DUF1173"/>
</dbReference>
<gene>
    <name evidence="1" type="ORF">MNO81_26605</name>
</gene>
<evidence type="ECO:0000313" key="1">
    <source>
        <dbReference type="EMBL" id="MDG5486383.1"/>
    </source>
</evidence>